<sequence>MKINHILSMVMACGTLLLTACNEETSRTVYPYSTPQVSGLKLSADRQLAYGDSLYFSLQINNPETPLSTLEVALTADGRELYKESIRTKGNTATIDHHGLCVPFNTDQEDAGVTLSLTAINVEGGQQQVTKQIQLVRPQLPETLFLHYDDEVVEMHRQTDNPYVYATPEGSFPESFNGKISTEKDIAQSKYVWGFAETAGYASLINSTGGTFSFDYKDWEVHQVTFNTYTFKLGAVGFYQKLMINGVEMAKTGGYYKTSINLEKNARVTFTGITGLEKAYNRDFFNYNSSDNSLTFTGASGTWDIYYSPTYNYMWVARMSDVAPVAYWLVGHGFTAAPRWHEDYATGGWGLEDIFRLGYIAKVGDNKYQTTVYLNNNHEWGSFEMEIYSDLAWGKDKGMLLQEGSLSGDIEGIKISKSNGITSDDGFVPGYFRLTFDTSKGVGHETLNIKRLSY</sequence>
<dbReference type="OrthoDB" id="994479at2"/>
<gene>
    <name evidence="2" type="ORF">Premu_2367</name>
</gene>
<organism evidence="2 3">
    <name type="scientific">Hallella multisaccharivorax DSM 17128</name>
    <dbReference type="NCBI Taxonomy" id="688246"/>
    <lineage>
        <taxon>Bacteria</taxon>
        <taxon>Pseudomonadati</taxon>
        <taxon>Bacteroidota</taxon>
        <taxon>Bacteroidia</taxon>
        <taxon>Bacteroidales</taxon>
        <taxon>Prevotellaceae</taxon>
        <taxon>Hallella</taxon>
    </lineage>
</organism>
<dbReference type="PROSITE" id="PS51257">
    <property type="entry name" value="PROKAR_LIPOPROTEIN"/>
    <property type="match status" value="1"/>
</dbReference>
<dbReference type="EMBL" id="GL945017">
    <property type="protein sequence ID" value="EGN57748.1"/>
    <property type="molecule type" value="Genomic_DNA"/>
</dbReference>
<evidence type="ECO:0000313" key="2">
    <source>
        <dbReference type="EMBL" id="EGN57748.1"/>
    </source>
</evidence>
<dbReference type="STRING" id="688246.Premu_2367"/>
<evidence type="ECO:0000313" key="3">
    <source>
        <dbReference type="Proteomes" id="UP000002772"/>
    </source>
</evidence>
<dbReference type="eggNOG" id="ENOG502ZAA3">
    <property type="taxonomic scope" value="Bacteria"/>
</dbReference>
<protein>
    <recommendedName>
        <fullName evidence="1">DUF5125 domain-containing protein</fullName>
    </recommendedName>
</protein>
<keyword evidence="3" id="KW-1185">Reference proteome</keyword>
<feature type="domain" description="DUF5125" evidence="1">
    <location>
        <begin position="134"/>
        <end position="320"/>
    </location>
</feature>
<reference evidence="3" key="1">
    <citation type="journal article" date="2011" name="Stand. Genomic Sci.">
        <title>Non-contiguous finished genome sequence of the opportunistic oral pathogen Prevotella multisaccharivorax type strain (PPPA20).</title>
        <authorList>
            <person name="Pati A."/>
            <person name="Gronow S."/>
            <person name="Lu M."/>
            <person name="Lapidus A."/>
            <person name="Nolan M."/>
            <person name="Lucas S."/>
            <person name="Hammon N."/>
            <person name="Deshpande S."/>
            <person name="Cheng J.F."/>
            <person name="Tapia R."/>
            <person name="Han C."/>
            <person name="Goodwin L."/>
            <person name="Pitluck S."/>
            <person name="Liolios K."/>
            <person name="Pagani I."/>
            <person name="Mavromatis K."/>
            <person name="Mikhailova N."/>
            <person name="Huntemann M."/>
            <person name="Chen A."/>
            <person name="Palaniappan K."/>
            <person name="Land M."/>
            <person name="Hauser L."/>
            <person name="Detter J.C."/>
            <person name="Brambilla E.M."/>
            <person name="Rohde M."/>
            <person name="Goker M."/>
            <person name="Woyke T."/>
            <person name="Bristow J."/>
            <person name="Eisen J.A."/>
            <person name="Markowitz V."/>
            <person name="Hugenholtz P."/>
            <person name="Kyrpides N.C."/>
            <person name="Klenk H.P."/>
            <person name="Ivanova N."/>
        </authorList>
    </citation>
    <scope>NUCLEOTIDE SEQUENCE [LARGE SCALE GENOMIC DNA]</scope>
    <source>
        <strain evidence="3">DSM 17128</strain>
    </source>
</reference>
<dbReference type="AlphaFoldDB" id="F8N9D9"/>
<dbReference type="InterPro" id="IPR033429">
    <property type="entry name" value="DUF5125"/>
</dbReference>
<dbReference type="Pfam" id="PF17163">
    <property type="entry name" value="DUF5125"/>
    <property type="match status" value="1"/>
</dbReference>
<dbReference type="Proteomes" id="UP000002772">
    <property type="component" value="Unassembled WGS sequence"/>
</dbReference>
<dbReference type="HOGENOM" id="CLU_598068_0_0_10"/>
<accession>F8N9D9</accession>
<evidence type="ECO:0000259" key="1">
    <source>
        <dbReference type="Pfam" id="PF17163"/>
    </source>
</evidence>
<name>F8N9D9_9BACT</name>
<proteinExistence type="predicted"/>
<dbReference type="RefSeq" id="WP_007575521.1">
    <property type="nucleotide sequence ID" value="NZ_BPTS01000002.1"/>
</dbReference>